<protein>
    <submittedName>
        <fullName evidence="1">Uncharacterized protein</fullName>
    </submittedName>
</protein>
<dbReference type="EMBL" id="EQ977062">
    <property type="protein sequence ID" value="EEF26540.1"/>
    <property type="molecule type" value="Genomic_DNA"/>
</dbReference>
<proteinExistence type="predicted"/>
<gene>
    <name evidence="1" type="ORF">RCOM_2050490</name>
</gene>
<dbReference type="AlphaFoldDB" id="B9TC73"/>
<organism evidence="1 2">
    <name type="scientific">Ricinus communis</name>
    <name type="common">Castor bean</name>
    <dbReference type="NCBI Taxonomy" id="3988"/>
    <lineage>
        <taxon>Eukaryota</taxon>
        <taxon>Viridiplantae</taxon>
        <taxon>Streptophyta</taxon>
        <taxon>Embryophyta</taxon>
        <taxon>Tracheophyta</taxon>
        <taxon>Spermatophyta</taxon>
        <taxon>Magnoliopsida</taxon>
        <taxon>eudicotyledons</taxon>
        <taxon>Gunneridae</taxon>
        <taxon>Pentapetalae</taxon>
        <taxon>rosids</taxon>
        <taxon>fabids</taxon>
        <taxon>Malpighiales</taxon>
        <taxon>Euphorbiaceae</taxon>
        <taxon>Acalyphoideae</taxon>
        <taxon>Acalypheae</taxon>
        <taxon>Ricinus</taxon>
    </lineage>
</organism>
<dbReference type="InParanoid" id="B9TC73"/>
<evidence type="ECO:0000313" key="2">
    <source>
        <dbReference type="Proteomes" id="UP000008311"/>
    </source>
</evidence>
<name>B9TC73_RICCO</name>
<accession>B9TC73</accession>
<sequence>MTVEELRRHFLQLVESYVTDPAVRGELQSLVNRDDIPAKGILVQLTPFMSGRVTETDAKIVREIAFYFC</sequence>
<keyword evidence="2" id="KW-1185">Reference proteome</keyword>
<reference evidence="2" key="1">
    <citation type="journal article" date="2010" name="Nat. Biotechnol.">
        <title>Draft genome sequence of the oilseed species Ricinus communis.</title>
        <authorList>
            <person name="Chan A.P."/>
            <person name="Crabtree J."/>
            <person name="Zhao Q."/>
            <person name="Lorenzi H."/>
            <person name="Orvis J."/>
            <person name="Puiu D."/>
            <person name="Melake-Berhan A."/>
            <person name="Jones K.M."/>
            <person name="Redman J."/>
            <person name="Chen G."/>
            <person name="Cahoon E.B."/>
            <person name="Gedil M."/>
            <person name="Stanke M."/>
            <person name="Haas B.J."/>
            <person name="Wortman J.R."/>
            <person name="Fraser-Liggett C.M."/>
            <person name="Ravel J."/>
            <person name="Rabinowicz P.D."/>
        </authorList>
    </citation>
    <scope>NUCLEOTIDE SEQUENCE [LARGE SCALE GENOMIC DNA]</scope>
    <source>
        <strain evidence="2">cv. Hale</strain>
    </source>
</reference>
<dbReference type="Proteomes" id="UP000008311">
    <property type="component" value="Unassembled WGS sequence"/>
</dbReference>
<evidence type="ECO:0000313" key="1">
    <source>
        <dbReference type="EMBL" id="EEF26540.1"/>
    </source>
</evidence>